<evidence type="ECO:0000256" key="9">
    <source>
        <dbReference type="ARBA" id="ARBA00048247"/>
    </source>
</evidence>
<dbReference type="SUPFAM" id="SSF53448">
    <property type="entry name" value="Nucleotide-diphospho-sugar transferases"/>
    <property type="match status" value="1"/>
</dbReference>
<dbReference type="SUPFAM" id="SSF51161">
    <property type="entry name" value="Trimeric LpxA-like enzymes"/>
    <property type="match status" value="1"/>
</dbReference>
<dbReference type="PANTHER" id="PTHR43584:SF8">
    <property type="entry name" value="N-ACETYLMURAMATE ALPHA-1-PHOSPHATE URIDYLYLTRANSFERASE"/>
    <property type="match status" value="1"/>
</dbReference>
<dbReference type="InterPro" id="IPR029044">
    <property type="entry name" value="Nucleotide-diphossugar_trans"/>
</dbReference>
<comment type="catalytic activity">
    <reaction evidence="9">
        <text>alpha-D-glucosamine 1-phosphate + acetyl-CoA = N-acetyl-alpha-D-glucosamine 1-phosphate + CoA + H(+)</text>
        <dbReference type="Rhea" id="RHEA:13725"/>
        <dbReference type="ChEBI" id="CHEBI:15378"/>
        <dbReference type="ChEBI" id="CHEBI:57287"/>
        <dbReference type="ChEBI" id="CHEBI:57288"/>
        <dbReference type="ChEBI" id="CHEBI:57776"/>
        <dbReference type="ChEBI" id="CHEBI:58516"/>
        <dbReference type="EC" id="2.3.1.157"/>
    </reaction>
</comment>
<keyword evidence="5" id="KW-0808">Transferase</keyword>
<keyword evidence="8" id="KW-0012">Acyltransferase</keyword>
<evidence type="ECO:0000256" key="2">
    <source>
        <dbReference type="ARBA" id="ARBA00005208"/>
    </source>
</evidence>
<keyword evidence="7" id="KW-0511">Multifunctional enzyme</keyword>
<dbReference type="Gene3D" id="2.160.10.10">
    <property type="entry name" value="Hexapeptide repeat proteins"/>
    <property type="match status" value="1"/>
</dbReference>
<comment type="pathway">
    <text evidence="2">Nucleotide-sugar biosynthesis; UDP-N-acetyl-alpha-D-glucosamine biosynthesis; UDP-N-acetyl-alpha-D-glucosamine from N-acetyl-alpha-D-glucosamine 1-phosphate: step 1/1.</text>
</comment>
<accession>X1JIP0</accession>
<keyword evidence="6" id="KW-0548">Nucleotidyltransferase</keyword>
<evidence type="ECO:0000256" key="6">
    <source>
        <dbReference type="ARBA" id="ARBA00022695"/>
    </source>
</evidence>
<evidence type="ECO:0000256" key="8">
    <source>
        <dbReference type="ARBA" id="ARBA00023315"/>
    </source>
</evidence>
<dbReference type="Pfam" id="PF00483">
    <property type="entry name" value="NTP_transferase"/>
    <property type="match status" value="1"/>
</dbReference>
<feature type="domain" description="Nucleotidyl transferase" evidence="11">
    <location>
        <begin position="8"/>
        <end position="205"/>
    </location>
</feature>
<evidence type="ECO:0000256" key="4">
    <source>
        <dbReference type="ARBA" id="ARBA00007947"/>
    </source>
</evidence>
<name>X1JIP0_9ZZZZ</name>
<dbReference type="AlphaFoldDB" id="X1JIP0"/>
<reference evidence="12" key="1">
    <citation type="journal article" date="2014" name="Front. Microbiol.">
        <title>High frequency of phylogenetically diverse reductive dehalogenase-homologous genes in deep subseafloor sedimentary metagenomes.</title>
        <authorList>
            <person name="Kawai M."/>
            <person name="Futagami T."/>
            <person name="Toyoda A."/>
            <person name="Takaki Y."/>
            <person name="Nishi S."/>
            <person name="Hori S."/>
            <person name="Arai W."/>
            <person name="Tsubouchi T."/>
            <person name="Morono Y."/>
            <person name="Uchiyama I."/>
            <person name="Ito T."/>
            <person name="Fujiyama A."/>
            <person name="Inagaki F."/>
            <person name="Takami H."/>
        </authorList>
    </citation>
    <scope>NUCLEOTIDE SEQUENCE</scope>
    <source>
        <strain evidence="12">Expedition CK06-06</strain>
    </source>
</reference>
<dbReference type="InterPro" id="IPR005835">
    <property type="entry name" value="NTP_transferase_dom"/>
</dbReference>
<evidence type="ECO:0000256" key="1">
    <source>
        <dbReference type="ARBA" id="ARBA00005166"/>
    </source>
</evidence>
<gene>
    <name evidence="12" type="ORF">S06H3_00679</name>
</gene>
<dbReference type="InterPro" id="IPR050065">
    <property type="entry name" value="GlmU-like"/>
</dbReference>
<dbReference type="GO" id="GO:0019134">
    <property type="term" value="F:glucosamine-1-phosphate N-acetyltransferase activity"/>
    <property type="evidence" value="ECO:0007669"/>
    <property type="project" value="UniProtKB-EC"/>
</dbReference>
<dbReference type="Pfam" id="PF00132">
    <property type="entry name" value="Hexapep"/>
    <property type="match status" value="2"/>
</dbReference>
<evidence type="ECO:0000256" key="7">
    <source>
        <dbReference type="ARBA" id="ARBA00023268"/>
    </source>
</evidence>
<comment type="pathway">
    <text evidence="1">Nucleotide-sugar biosynthesis; UDP-N-acetyl-alpha-D-glucosamine biosynthesis; N-acetyl-alpha-D-glucosamine 1-phosphate from alpha-D-glucosamine 6-phosphate (route II): step 2/2.</text>
</comment>
<dbReference type="InterPro" id="IPR011004">
    <property type="entry name" value="Trimer_LpxA-like_sf"/>
</dbReference>
<sequence>MSPLSEDKFLLKFLGKTLLEYQIEQARKAALNEFILIGNPNNIDKIKAVAQKVPGANFAFSVQEKPLGMANALEAAQNMLSDEPIIAVNPNDVFESTAYVNIMEEYQRNSATSYILAYETKEYFPGGYLVVNEDREVKAIIEKPGRGNEPSNLVNMVVHLHTQPRKFLECIATTATSADDVYEQALNKMIREGYKVKAMRYNGFWGAIKYPWNIFPVMEHFLKQTEKNISPKATISPTAVIEGDVLIEEGVKVLENAVIKGLCYIGRNCIIGNNALIRGGSHIGEGCVIGYGTEIKHCYIGDRCWFHRNYFGDSIVGNDCSFGAGTVTANLRLDERSISVKVGKEDINTGSNKLGAIIGNEVRTGINVSLMPGIKVGAGCFVGPHVCLTQDLAARKIALATENYKVINNARRED</sequence>
<dbReference type="InterPro" id="IPR001451">
    <property type="entry name" value="Hexapep"/>
</dbReference>
<evidence type="ECO:0000256" key="10">
    <source>
        <dbReference type="ARBA" id="ARBA00048493"/>
    </source>
</evidence>
<comment type="caution">
    <text evidence="12">The sequence shown here is derived from an EMBL/GenBank/DDBJ whole genome shotgun (WGS) entry which is preliminary data.</text>
</comment>
<dbReference type="Gene3D" id="3.90.550.10">
    <property type="entry name" value="Spore Coat Polysaccharide Biosynthesis Protein SpsA, Chain A"/>
    <property type="match status" value="1"/>
</dbReference>
<evidence type="ECO:0000259" key="11">
    <source>
        <dbReference type="Pfam" id="PF00483"/>
    </source>
</evidence>
<comment type="catalytic activity">
    <reaction evidence="10">
        <text>N-acetyl-alpha-D-glucosamine 1-phosphate + UTP + H(+) = UDP-N-acetyl-alpha-D-glucosamine + diphosphate</text>
        <dbReference type="Rhea" id="RHEA:13509"/>
        <dbReference type="ChEBI" id="CHEBI:15378"/>
        <dbReference type="ChEBI" id="CHEBI:33019"/>
        <dbReference type="ChEBI" id="CHEBI:46398"/>
        <dbReference type="ChEBI" id="CHEBI:57705"/>
        <dbReference type="ChEBI" id="CHEBI:57776"/>
        <dbReference type="EC" id="2.7.7.23"/>
    </reaction>
</comment>
<evidence type="ECO:0000256" key="3">
    <source>
        <dbReference type="ARBA" id="ARBA00007707"/>
    </source>
</evidence>
<dbReference type="PANTHER" id="PTHR43584">
    <property type="entry name" value="NUCLEOTIDYL TRANSFERASE"/>
    <property type="match status" value="1"/>
</dbReference>
<evidence type="ECO:0000313" key="12">
    <source>
        <dbReference type="EMBL" id="GAH93932.1"/>
    </source>
</evidence>
<dbReference type="GO" id="GO:0003977">
    <property type="term" value="F:UDP-N-acetylglucosamine diphosphorylase activity"/>
    <property type="evidence" value="ECO:0007669"/>
    <property type="project" value="UniProtKB-EC"/>
</dbReference>
<comment type="similarity">
    <text evidence="4">In the N-terminal section; belongs to the N-acetylglucosamine-1-phosphate uridyltransferase family.</text>
</comment>
<evidence type="ECO:0000256" key="5">
    <source>
        <dbReference type="ARBA" id="ARBA00022679"/>
    </source>
</evidence>
<proteinExistence type="inferred from homology"/>
<protein>
    <recommendedName>
        <fullName evidence="11">Nucleotidyl transferase domain-containing protein</fullName>
    </recommendedName>
</protein>
<comment type="similarity">
    <text evidence="3">In the C-terminal section; belongs to the transferase hexapeptide repeat family.</text>
</comment>
<dbReference type="EMBL" id="BARV01000134">
    <property type="protein sequence ID" value="GAH93932.1"/>
    <property type="molecule type" value="Genomic_DNA"/>
</dbReference>
<organism evidence="12">
    <name type="scientific">marine sediment metagenome</name>
    <dbReference type="NCBI Taxonomy" id="412755"/>
    <lineage>
        <taxon>unclassified sequences</taxon>
        <taxon>metagenomes</taxon>
        <taxon>ecological metagenomes</taxon>
    </lineage>
</organism>